<evidence type="ECO:0000313" key="1">
    <source>
        <dbReference type="EMBL" id="BDM70698.1"/>
    </source>
</evidence>
<name>A0ABM7ZWG0_STRNI</name>
<accession>A0ABM7ZWG0</accession>
<organism evidence="1 2">
    <name type="scientific">Streptomyces nigrescens</name>
    <dbReference type="NCBI Taxonomy" id="1920"/>
    <lineage>
        <taxon>Bacteria</taxon>
        <taxon>Bacillati</taxon>
        <taxon>Actinomycetota</taxon>
        <taxon>Actinomycetes</taxon>
        <taxon>Kitasatosporales</taxon>
        <taxon>Streptomycetaceae</taxon>
        <taxon>Streptomyces</taxon>
    </lineage>
</organism>
<dbReference type="RefSeq" id="WP_261954405.1">
    <property type="nucleotide sequence ID" value="NZ_AP026073.1"/>
</dbReference>
<evidence type="ECO:0000313" key="2">
    <source>
        <dbReference type="Proteomes" id="UP001059597"/>
    </source>
</evidence>
<reference evidence="1" key="1">
    <citation type="submission" date="2022-06" db="EMBL/GenBank/DDBJ databases">
        <title>Complete genome sequence of Streptomyces nigrescens HEK616.</title>
        <authorList>
            <person name="Asamizu S."/>
            <person name="Onaka H."/>
        </authorList>
    </citation>
    <scope>NUCLEOTIDE SEQUENCE</scope>
    <source>
        <strain evidence="1">HEK616</strain>
    </source>
</reference>
<gene>
    <name evidence="1" type="ORF">HEK616_41850</name>
</gene>
<dbReference type="Proteomes" id="UP001059597">
    <property type="component" value="Chromosome"/>
</dbReference>
<dbReference type="EMBL" id="AP026073">
    <property type="protein sequence ID" value="BDM70698.1"/>
    <property type="molecule type" value="Genomic_DNA"/>
</dbReference>
<protein>
    <recommendedName>
        <fullName evidence="3">Transposase</fullName>
    </recommendedName>
</protein>
<proteinExistence type="predicted"/>
<evidence type="ECO:0008006" key="3">
    <source>
        <dbReference type="Google" id="ProtNLM"/>
    </source>
</evidence>
<keyword evidence="2" id="KW-1185">Reference proteome</keyword>
<sequence length="129" mass="14193">MVVGLAANGTPWDWLVSGAGLPAAYVQARRHGGKSGPPGMPILDTAMTWGEVRRAARACLPGSRYRRHLLWRYSLVWDKPRGVPLRFAAPRTYPAVPPRVVSPLRLAAGVVCRVRCRPSRLRPPVQPLP</sequence>